<dbReference type="Pfam" id="PF05930">
    <property type="entry name" value="Phage_AlpA"/>
    <property type="match status" value="1"/>
</dbReference>
<dbReference type="PANTHER" id="PTHR36154:SF1">
    <property type="entry name" value="DNA-BINDING TRANSCRIPTIONAL ACTIVATOR ALPA"/>
    <property type="match status" value="1"/>
</dbReference>
<proteinExistence type="predicted"/>
<dbReference type="PANTHER" id="PTHR36154">
    <property type="entry name" value="DNA-BINDING TRANSCRIPTIONAL ACTIVATOR ALPA"/>
    <property type="match status" value="1"/>
</dbReference>
<protein>
    <submittedName>
        <fullName evidence="1">Predicted transcriptional regulator</fullName>
    </submittedName>
</protein>
<organism evidence="1 2">
    <name type="scientific">Budvicia aquatica</name>
    <dbReference type="NCBI Taxonomy" id="82979"/>
    <lineage>
        <taxon>Bacteria</taxon>
        <taxon>Pseudomonadati</taxon>
        <taxon>Pseudomonadota</taxon>
        <taxon>Gammaproteobacteria</taxon>
        <taxon>Enterobacterales</taxon>
        <taxon>Budviciaceae</taxon>
        <taxon>Budvicia</taxon>
    </lineage>
</organism>
<dbReference type="InterPro" id="IPR010260">
    <property type="entry name" value="AlpA"/>
</dbReference>
<dbReference type="Gene3D" id="1.10.238.160">
    <property type="match status" value="1"/>
</dbReference>
<dbReference type="RefSeq" id="WP_051323283.1">
    <property type="nucleotide sequence ID" value="NZ_CAADJA010000002.1"/>
</dbReference>
<sequence length="83" mass="9681">MLLHSHTQQMPDNTNTALPLKVLRLKDVVKKMGISRSTIYDWINPKSPRYDPTFPRQIPLGKKSVGWLESTLNEWLMQRHTPV</sequence>
<accession>A0A484ZUC4</accession>
<evidence type="ECO:0000313" key="2">
    <source>
        <dbReference type="Proteomes" id="UP000373449"/>
    </source>
</evidence>
<dbReference type="EMBL" id="CAADJA010000002">
    <property type="protein sequence ID" value="VFS52527.1"/>
    <property type="molecule type" value="Genomic_DNA"/>
</dbReference>
<gene>
    <name evidence="1" type="ORF">NCTC12282_05865</name>
</gene>
<dbReference type="Proteomes" id="UP000373449">
    <property type="component" value="Unassembled WGS sequence"/>
</dbReference>
<evidence type="ECO:0000313" key="1">
    <source>
        <dbReference type="EMBL" id="VFS52527.1"/>
    </source>
</evidence>
<dbReference type="AlphaFoldDB" id="A0A484ZUC4"/>
<reference evidence="1 2" key="1">
    <citation type="submission" date="2019-03" db="EMBL/GenBank/DDBJ databases">
        <authorList>
            <consortium name="Pathogen Informatics"/>
        </authorList>
    </citation>
    <scope>NUCLEOTIDE SEQUENCE [LARGE SCALE GENOMIC DNA]</scope>
    <source>
        <strain evidence="1 2">NCTC12282</strain>
    </source>
</reference>
<dbReference type="InterPro" id="IPR052931">
    <property type="entry name" value="Prophage_regulatory_activator"/>
</dbReference>
<name>A0A484ZUC4_9GAMM</name>